<feature type="repeat" description="PPR" evidence="2">
    <location>
        <begin position="282"/>
        <end position="316"/>
    </location>
</feature>
<dbReference type="InterPro" id="IPR011990">
    <property type="entry name" value="TPR-like_helical_dom_sf"/>
</dbReference>
<dbReference type="Pfam" id="PF01535">
    <property type="entry name" value="PPR"/>
    <property type="match status" value="9"/>
</dbReference>
<evidence type="ECO:0000313" key="4">
    <source>
        <dbReference type="Proteomes" id="UP001153076"/>
    </source>
</evidence>
<dbReference type="Gene3D" id="1.25.40.10">
    <property type="entry name" value="Tetratricopeptide repeat domain"/>
    <property type="match status" value="5"/>
</dbReference>
<dbReference type="PANTHER" id="PTHR47926">
    <property type="entry name" value="PENTATRICOPEPTIDE REPEAT-CONTAINING PROTEIN"/>
    <property type="match status" value="1"/>
</dbReference>
<reference evidence="3" key="1">
    <citation type="submission" date="2022-04" db="EMBL/GenBank/DDBJ databases">
        <title>Carnegiea gigantea Genome sequencing and assembly v2.</title>
        <authorList>
            <person name="Copetti D."/>
            <person name="Sanderson M.J."/>
            <person name="Burquez A."/>
            <person name="Wojciechowski M.F."/>
        </authorList>
    </citation>
    <scope>NUCLEOTIDE SEQUENCE</scope>
    <source>
        <strain evidence="3">SGP5-SGP5p</strain>
        <tissue evidence="3">Aerial part</tissue>
    </source>
</reference>
<feature type="repeat" description="PPR" evidence="2">
    <location>
        <begin position="70"/>
        <end position="104"/>
    </location>
</feature>
<dbReference type="InterPro" id="IPR046848">
    <property type="entry name" value="E_motif"/>
</dbReference>
<accession>A0A9Q1QAX4</accession>
<dbReference type="NCBIfam" id="TIGR00756">
    <property type="entry name" value="PPR"/>
    <property type="match status" value="9"/>
</dbReference>
<dbReference type="SUPFAM" id="SSF48452">
    <property type="entry name" value="TPR-like"/>
    <property type="match status" value="1"/>
</dbReference>
<dbReference type="OrthoDB" id="185373at2759"/>
<dbReference type="GO" id="GO:0003723">
    <property type="term" value="F:RNA binding"/>
    <property type="evidence" value="ECO:0007669"/>
    <property type="project" value="InterPro"/>
</dbReference>
<sequence>MSRFARMGKTLYWPSPFASCLMMPISYFSSKSYSVQNPDLRSWNNYLSRLVRSGHFNDARLLFDEMPLRNTITWNSMISGYVKSREIWKARKLFDEMPERDRDVVSWNLMISGYFSSYGDVLRYAEEGRRLFDQMPSRDLVSWNTVISGYARLGRMDAALCLFNSMPKRDVVTWNAILTGFLQNGETGRAIEWYRQMPKQTASSLSALISGLIQNDEWDKATEILLQCGKGIDNGREDLLRAYNTLIAGYGQRGKVDKARALFDQIPCYPYRSRESMVFERNVVSWNAMIMCYVKVGDILSARRLFDQMVERDTFSWNTIIRGYVQASDMEQAAMLFSQMASADTMSWNMMISGYARSGSLELALNFFHRTPQKNRVSWNTIIAGCDQNGAYECAITLFMQMQDQEQKPDRHTLSSILSVSAGLAALVLGRQIHQLITKTVIADLPIKNSLVTMYSRCGAIIEARAIFDEMGPHKDVITWNAMIGGYASHGNGSTALKLFEAMKRKSVQPTYITFISVLNACSHAGLLDEGRKYFASMISDFGIEPRTEHYAALVDIACRHGQLKEALDFISSMPHKPDKAMWGALLAACKIHKNIELARVAADALAELEPDSSASYVLLHNTLADLDQWEDAKEVRKSMEGNAIKKERASSWFENCFCAIVWSFEGLIIPSREDQLGLSSIRE</sequence>
<dbReference type="PANTHER" id="PTHR47926:SF468">
    <property type="entry name" value="PENTATRICOPEPTIDE REPEAT-CONTAINING PROTEIN"/>
    <property type="match status" value="1"/>
</dbReference>
<dbReference type="Pfam" id="PF20431">
    <property type="entry name" value="E_motif"/>
    <property type="match status" value="1"/>
</dbReference>
<comment type="caution">
    <text evidence="3">The sequence shown here is derived from an EMBL/GenBank/DDBJ whole genome shotgun (WGS) entry which is preliminary data.</text>
</comment>
<feature type="repeat" description="PPR" evidence="2">
    <location>
        <begin position="344"/>
        <end position="378"/>
    </location>
</feature>
<dbReference type="InterPro" id="IPR046960">
    <property type="entry name" value="PPR_At4g14850-like_plant"/>
</dbReference>
<keyword evidence="4" id="KW-1185">Reference proteome</keyword>
<dbReference type="Pfam" id="PF13041">
    <property type="entry name" value="PPR_2"/>
    <property type="match status" value="3"/>
</dbReference>
<feature type="repeat" description="PPR" evidence="2">
    <location>
        <begin position="239"/>
        <end position="273"/>
    </location>
</feature>
<evidence type="ECO:0000256" key="1">
    <source>
        <dbReference type="ARBA" id="ARBA00022737"/>
    </source>
</evidence>
<feature type="repeat" description="PPR" evidence="2">
    <location>
        <begin position="476"/>
        <end position="510"/>
    </location>
</feature>
<feature type="repeat" description="PPR" evidence="2">
    <location>
        <begin position="511"/>
        <end position="546"/>
    </location>
</feature>
<keyword evidence="1" id="KW-0677">Repeat</keyword>
<name>A0A9Q1QAX4_9CARY</name>
<dbReference type="InterPro" id="IPR002885">
    <property type="entry name" value="PPR_rpt"/>
</dbReference>
<dbReference type="Pfam" id="PF12854">
    <property type="entry name" value="PPR_1"/>
    <property type="match status" value="1"/>
</dbReference>
<dbReference type="Proteomes" id="UP001153076">
    <property type="component" value="Unassembled WGS sequence"/>
</dbReference>
<protein>
    <submittedName>
        <fullName evidence="3">Uncharacterized protein</fullName>
    </submittedName>
</protein>
<proteinExistence type="predicted"/>
<dbReference type="GO" id="GO:0009451">
    <property type="term" value="P:RNA modification"/>
    <property type="evidence" value="ECO:0007669"/>
    <property type="project" value="InterPro"/>
</dbReference>
<organism evidence="3 4">
    <name type="scientific">Carnegiea gigantea</name>
    <dbReference type="NCBI Taxonomy" id="171969"/>
    <lineage>
        <taxon>Eukaryota</taxon>
        <taxon>Viridiplantae</taxon>
        <taxon>Streptophyta</taxon>
        <taxon>Embryophyta</taxon>
        <taxon>Tracheophyta</taxon>
        <taxon>Spermatophyta</taxon>
        <taxon>Magnoliopsida</taxon>
        <taxon>eudicotyledons</taxon>
        <taxon>Gunneridae</taxon>
        <taxon>Pentapetalae</taxon>
        <taxon>Caryophyllales</taxon>
        <taxon>Cactineae</taxon>
        <taxon>Cactaceae</taxon>
        <taxon>Cactoideae</taxon>
        <taxon>Echinocereeae</taxon>
        <taxon>Carnegiea</taxon>
    </lineage>
</organism>
<dbReference type="EMBL" id="JAKOGI010000444">
    <property type="protein sequence ID" value="KAJ8434939.1"/>
    <property type="molecule type" value="Genomic_DNA"/>
</dbReference>
<gene>
    <name evidence="3" type="ORF">Cgig2_023936</name>
</gene>
<evidence type="ECO:0000256" key="2">
    <source>
        <dbReference type="PROSITE-ProRule" id="PRU00708"/>
    </source>
</evidence>
<dbReference type="PROSITE" id="PS51375">
    <property type="entry name" value="PPR"/>
    <property type="match status" value="7"/>
</dbReference>
<feature type="repeat" description="PPR" evidence="2">
    <location>
        <begin position="139"/>
        <end position="173"/>
    </location>
</feature>
<dbReference type="AlphaFoldDB" id="A0A9Q1QAX4"/>
<evidence type="ECO:0000313" key="3">
    <source>
        <dbReference type="EMBL" id="KAJ8434939.1"/>
    </source>
</evidence>
<dbReference type="FunFam" id="1.25.40.10:FF:000090">
    <property type="entry name" value="Pentatricopeptide repeat-containing protein, chloroplastic"/>
    <property type="match status" value="1"/>
</dbReference>